<protein>
    <recommendedName>
        <fullName evidence="11">DNA polymerase III subunit gamma/tau</fullName>
        <ecNumber evidence="11">2.7.7.7</ecNumber>
    </recommendedName>
</protein>
<dbReference type="GO" id="GO:0046872">
    <property type="term" value="F:metal ion binding"/>
    <property type="evidence" value="ECO:0007669"/>
    <property type="project" value="UniProtKB-KW"/>
</dbReference>
<dbReference type="RefSeq" id="WP_182514438.1">
    <property type="nucleotide sequence ID" value="NZ_JACJIQ010000025.1"/>
</dbReference>
<evidence type="ECO:0000256" key="12">
    <source>
        <dbReference type="SAM" id="MobiDB-lite"/>
    </source>
</evidence>
<dbReference type="EMBL" id="JACJIQ010000025">
    <property type="protein sequence ID" value="MBA9079620.1"/>
    <property type="molecule type" value="Genomic_DNA"/>
</dbReference>
<dbReference type="Pfam" id="PF12169">
    <property type="entry name" value="DNA_pol3_gamma3"/>
    <property type="match status" value="1"/>
</dbReference>
<comment type="caution">
    <text evidence="14">The sequence shown here is derived from an EMBL/GenBank/DDBJ whole genome shotgun (WGS) entry which is preliminary data.</text>
</comment>
<keyword evidence="7" id="KW-0862">Zinc</keyword>
<dbReference type="PRINTS" id="PR00300">
    <property type="entry name" value="CLPPROTEASEA"/>
</dbReference>
<name>A0A839GLP0_9BACT</name>
<evidence type="ECO:0000256" key="10">
    <source>
        <dbReference type="ARBA" id="ARBA00049244"/>
    </source>
</evidence>
<evidence type="ECO:0000256" key="6">
    <source>
        <dbReference type="ARBA" id="ARBA00022741"/>
    </source>
</evidence>
<feature type="compositionally biased region" description="Low complexity" evidence="12">
    <location>
        <begin position="402"/>
        <end position="424"/>
    </location>
</feature>
<sequence length="663" mass="73127">MENFVVSARKYRPTTFDSVVGQHHITTTLKNAISSNHLAQAFLFCGPRGVGKTTCARILAKTINCQNITPEVEACNECDNCKSFNNNSSFNVHELDAASNNSVDDIRSLVEQVRYAPQTGKYKIYIIDEVHMLSTSAFNAFLKTLEEPPSYAIFILATTERHKIIPTILSRCQIFDFNRIRIEDMVQHLGRIASKEEIQADDDALHLIAQKADGALRDALSIFDQMVTFSGNHLTYKATVQNLHILDYDYYFRLTDFLLTQNLSGALLLYDEILKNGFDSHNFVLGIGEHFRSLLVCKDTVTVQLLQVSENIKAQYAKQSQEASLSFLLSGLNLVGTCDQNFKSAKNQRLHVELLLMKLAHLPHALQLASDVSLTGDVKKKTNGQSGVTAAAPTSSAPGVDTAPSAPATTAASATPKMPTPASTDTSSAQPVSASFAKNSPETHHNTAPADMDSGEDPIFDTYPEEAPSLVPSAVAVKPAPAVAAPAAPAPPTRAVASPLANRKLSKLPSLKNIEEQMAAKATTVAAPVEEEAEDYVPGSLPAINELRLQQLWQAYVNQVKHTDRTLEYTILNREWHFDAEKAEVHLHVENDVQVAEFNSFKPDFMAYLRQGLGHNRLQVVIDVQHQETGRKLYTTQDKYNYLSELYPALKDLKTRLGLDTDF</sequence>
<dbReference type="CDD" id="cd00009">
    <property type="entry name" value="AAA"/>
    <property type="match status" value="1"/>
</dbReference>
<keyword evidence="5" id="KW-0479">Metal-binding</keyword>
<dbReference type="PANTHER" id="PTHR11669:SF0">
    <property type="entry name" value="PROTEIN STICHEL-LIKE 2"/>
    <property type="match status" value="1"/>
</dbReference>
<dbReference type="GO" id="GO:0009360">
    <property type="term" value="C:DNA polymerase III complex"/>
    <property type="evidence" value="ECO:0007669"/>
    <property type="project" value="InterPro"/>
</dbReference>
<dbReference type="SUPFAM" id="SSF52540">
    <property type="entry name" value="P-loop containing nucleoside triphosphate hydrolases"/>
    <property type="match status" value="1"/>
</dbReference>
<dbReference type="SMART" id="SM00382">
    <property type="entry name" value="AAA"/>
    <property type="match status" value="1"/>
</dbReference>
<dbReference type="Gene3D" id="1.10.8.60">
    <property type="match status" value="1"/>
</dbReference>
<dbReference type="Pfam" id="PF13177">
    <property type="entry name" value="DNA_pol3_delta2"/>
    <property type="match status" value="1"/>
</dbReference>
<evidence type="ECO:0000256" key="11">
    <source>
        <dbReference type="RuleBase" id="RU364063"/>
    </source>
</evidence>
<organism evidence="14 15">
    <name type="scientific">Rufibacter quisquiliarum</name>
    <dbReference type="NCBI Taxonomy" id="1549639"/>
    <lineage>
        <taxon>Bacteria</taxon>
        <taxon>Pseudomonadati</taxon>
        <taxon>Bacteroidota</taxon>
        <taxon>Cytophagia</taxon>
        <taxon>Cytophagales</taxon>
        <taxon>Hymenobacteraceae</taxon>
        <taxon>Rufibacter</taxon>
    </lineage>
</organism>
<dbReference type="InterPro" id="IPR012763">
    <property type="entry name" value="DNA_pol_III_sug/sutau_N"/>
</dbReference>
<evidence type="ECO:0000256" key="9">
    <source>
        <dbReference type="ARBA" id="ARBA00022932"/>
    </source>
</evidence>
<evidence type="ECO:0000259" key="13">
    <source>
        <dbReference type="SMART" id="SM00382"/>
    </source>
</evidence>
<keyword evidence="8 11" id="KW-0067">ATP-binding</keyword>
<keyword evidence="4 11" id="KW-0235">DNA replication</keyword>
<dbReference type="SUPFAM" id="SSF48019">
    <property type="entry name" value="post-AAA+ oligomerization domain-like"/>
    <property type="match status" value="1"/>
</dbReference>
<feature type="domain" description="AAA+ ATPase" evidence="13">
    <location>
        <begin position="38"/>
        <end position="181"/>
    </location>
</feature>
<dbReference type="InterPro" id="IPR050238">
    <property type="entry name" value="DNA_Rep/Repair_Clamp_Loader"/>
</dbReference>
<dbReference type="EC" id="2.7.7.7" evidence="11"/>
<keyword evidence="3 11" id="KW-0548">Nucleotidyltransferase</keyword>
<dbReference type="FunFam" id="3.40.50.300:FF:000014">
    <property type="entry name" value="DNA polymerase III subunit gamma/tau"/>
    <property type="match status" value="1"/>
</dbReference>
<dbReference type="InterPro" id="IPR008921">
    <property type="entry name" value="DNA_pol3_clamp-load_cplx_C"/>
</dbReference>
<evidence type="ECO:0000256" key="5">
    <source>
        <dbReference type="ARBA" id="ARBA00022723"/>
    </source>
</evidence>
<proteinExistence type="inferred from homology"/>
<dbReference type="Gene3D" id="3.40.50.300">
    <property type="entry name" value="P-loop containing nucleotide triphosphate hydrolases"/>
    <property type="match status" value="1"/>
</dbReference>
<comment type="similarity">
    <text evidence="1 11">Belongs to the DnaX/STICHEL family.</text>
</comment>
<dbReference type="Proteomes" id="UP000563094">
    <property type="component" value="Unassembled WGS sequence"/>
</dbReference>
<dbReference type="InterPro" id="IPR003593">
    <property type="entry name" value="AAA+_ATPase"/>
</dbReference>
<comment type="function">
    <text evidence="11">DNA polymerase III is a complex, multichain enzyme responsible for most of the replicative synthesis in bacteria. This DNA polymerase also exhibits 3' to 5' exonuclease activity.</text>
</comment>
<dbReference type="NCBIfam" id="TIGR02397">
    <property type="entry name" value="dnaX_nterm"/>
    <property type="match status" value="1"/>
</dbReference>
<dbReference type="NCBIfam" id="NF011531">
    <property type="entry name" value="PRK14971.1"/>
    <property type="match status" value="1"/>
</dbReference>
<dbReference type="GO" id="GO:0003677">
    <property type="term" value="F:DNA binding"/>
    <property type="evidence" value="ECO:0007669"/>
    <property type="project" value="InterPro"/>
</dbReference>
<dbReference type="GO" id="GO:0006261">
    <property type="term" value="P:DNA-templated DNA replication"/>
    <property type="evidence" value="ECO:0007669"/>
    <property type="project" value="TreeGrafter"/>
</dbReference>
<feature type="region of interest" description="Disordered" evidence="12">
    <location>
        <begin position="381"/>
        <end position="458"/>
    </location>
</feature>
<dbReference type="NCBIfam" id="NF004046">
    <property type="entry name" value="PRK05563.1"/>
    <property type="match status" value="1"/>
</dbReference>
<keyword evidence="9 11" id="KW-0239">DNA-directed DNA polymerase</keyword>
<dbReference type="AlphaFoldDB" id="A0A839GLP0"/>
<gene>
    <name evidence="11" type="primary">dnaX</name>
    <name evidence="14" type="ORF">FHS90_004358</name>
</gene>
<evidence type="ECO:0000313" key="14">
    <source>
        <dbReference type="EMBL" id="MBA9079620.1"/>
    </source>
</evidence>
<evidence type="ECO:0000256" key="3">
    <source>
        <dbReference type="ARBA" id="ARBA00022695"/>
    </source>
</evidence>
<dbReference type="Gene3D" id="1.20.272.10">
    <property type="match status" value="1"/>
</dbReference>
<dbReference type="CDD" id="cd18137">
    <property type="entry name" value="HLD_clamp_pol_III_gamma_tau"/>
    <property type="match status" value="1"/>
</dbReference>
<feature type="compositionally biased region" description="Polar residues" evidence="12">
    <location>
        <begin position="425"/>
        <end position="440"/>
    </location>
</feature>
<accession>A0A839GLP0</accession>
<evidence type="ECO:0000256" key="2">
    <source>
        <dbReference type="ARBA" id="ARBA00022679"/>
    </source>
</evidence>
<dbReference type="InterPro" id="IPR022754">
    <property type="entry name" value="DNA_pol_III_gamma-3"/>
</dbReference>
<comment type="subunit">
    <text evidence="11">DNA polymerase III contains a core (composed of alpha, epsilon and theta chains) that associates with a tau subunit. This core dimerizes to form the POLIII' complex. PolIII' associates with the gamma complex (composed of gamma, delta, delta', psi and chi chains) and with the beta chain to form the complete DNA polymerase III complex.</text>
</comment>
<dbReference type="GO" id="GO:0005524">
    <property type="term" value="F:ATP binding"/>
    <property type="evidence" value="ECO:0007669"/>
    <property type="project" value="UniProtKB-KW"/>
</dbReference>
<dbReference type="GO" id="GO:0003887">
    <property type="term" value="F:DNA-directed DNA polymerase activity"/>
    <property type="evidence" value="ECO:0007669"/>
    <property type="project" value="UniProtKB-KW"/>
</dbReference>
<keyword evidence="15" id="KW-1185">Reference proteome</keyword>
<evidence type="ECO:0000256" key="4">
    <source>
        <dbReference type="ARBA" id="ARBA00022705"/>
    </source>
</evidence>
<evidence type="ECO:0000256" key="7">
    <source>
        <dbReference type="ARBA" id="ARBA00022833"/>
    </source>
</evidence>
<keyword evidence="2 11" id="KW-0808">Transferase</keyword>
<evidence type="ECO:0000256" key="8">
    <source>
        <dbReference type="ARBA" id="ARBA00022840"/>
    </source>
</evidence>
<reference evidence="14 15" key="1">
    <citation type="submission" date="2020-08" db="EMBL/GenBank/DDBJ databases">
        <title>Genomic Encyclopedia of Type Strains, Phase IV (KMG-IV): sequencing the most valuable type-strain genomes for metagenomic binning, comparative biology and taxonomic classification.</title>
        <authorList>
            <person name="Goeker M."/>
        </authorList>
    </citation>
    <scope>NUCLEOTIDE SEQUENCE [LARGE SCALE GENOMIC DNA]</scope>
    <source>
        <strain evidence="14 15">DSM 29854</strain>
    </source>
</reference>
<dbReference type="InterPro" id="IPR001270">
    <property type="entry name" value="ClpA/B"/>
</dbReference>
<dbReference type="Pfam" id="PF22608">
    <property type="entry name" value="DNAX_ATPase_lid"/>
    <property type="match status" value="1"/>
</dbReference>
<comment type="catalytic activity">
    <reaction evidence="10 11">
        <text>DNA(n) + a 2'-deoxyribonucleoside 5'-triphosphate = DNA(n+1) + diphosphate</text>
        <dbReference type="Rhea" id="RHEA:22508"/>
        <dbReference type="Rhea" id="RHEA-COMP:17339"/>
        <dbReference type="Rhea" id="RHEA-COMP:17340"/>
        <dbReference type="ChEBI" id="CHEBI:33019"/>
        <dbReference type="ChEBI" id="CHEBI:61560"/>
        <dbReference type="ChEBI" id="CHEBI:173112"/>
        <dbReference type="EC" id="2.7.7.7"/>
    </reaction>
</comment>
<evidence type="ECO:0000256" key="1">
    <source>
        <dbReference type="ARBA" id="ARBA00006360"/>
    </source>
</evidence>
<keyword evidence="6 11" id="KW-0547">Nucleotide-binding</keyword>
<feature type="compositionally biased region" description="Polar residues" evidence="12">
    <location>
        <begin position="383"/>
        <end position="397"/>
    </location>
</feature>
<dbReference type="FunFam" id="1.10.8.60:FF:000013">
    <property type="entry name" value="DNA polymerase III subunit gamma/tau"/>
    <property type="match status" value="1"/>
</dbReference>
<dbReference type="InterPro" id="IPR027417">
    <property type="entry name" value="P-loop_NTPase"/>
</dbReference>
<dbReference type="InterPro" id="IPR045085">
    <property type="entry name" value="HLD_clamp_pol_III_gamma_tau"/>
</dbReference>
<dbReference type="PANTHER" id="PTHR11669">
    <property type="entry name" value="REPLICATION FACTOR C / DNA POLYMERASE III GAMMA-TAU SUBUNIT"/>
    <property type="match status" value="1"/>
</dbReference>
<evidence type="ECO:0000313" key="15">
    <source>
        <dbReference type="Proteomes" id="UP000563094"/>
    </source>
</evidence>